<keyword evidence="2" id="KW-1185">Reference proteome</keyword>
<comment type="caution">
    <text evidence="1">The sequence shown here is derived from an EMBL/GenBank/DDBJ whole genome shotgun (WGS) entry which is preliminary data.</text>
</comment>
<dbReference type="AlphaFoldDB" id="A0AAV0X6N7"/>
<accession>A0AAV0X6N7</accession>
<gene>
    <name evidence="1" type="ORF">MEUPH1_LOCUS18897</name>
</gene>
<reference evidence="1 2" key="1">
    <citation type="submission" date="2023-01" db="EMBL/GenBank/DDBJ databases">
        <authorList>
            <person name="Whitehead M."/>
        </authorList>
    </citation>
    <scope>NUCLEOTIDE SEQUENCE [LARGE SCALE GENOMIC DNA]</scope>
</reference>
<evidence type="ECO:0000313" key="1">
    <source>
        <dbReference type="EMBL" id="CAI6364019.1"/>
    </source>
</evidence>
<sequence length="97" mass="10218">MDCGLCSVYVSCRQNFCHAGVKPGDDGLTGYFLICRLPGSPSAGTCVDSGRGRRCSQAAYPSRCADLGRPIAVIYGTHPIDSTRLTSSSPFPSVNTI</sequence>
<name>A0AAV0X6N7_9HEMI</name>
<organism evidence="1 2">
    <name type="scientific">Macrosiphum euphorbiae</name>
    <name type="common">potato aphid</name>
    <dbReference type="NCBI Taxonomy" id="13131"/>
    <lineage>
        <taxon>Eukaryota</taxon>
        <taxon>Metazoa</taxon>
        <taxon>Ecdysozoa</taxon>
        <taxon>Arthropoda</taxon>
        <taxon>Hexapoda</taxon>
        <taxon>Insecta</taxon>
        <taxon>Pterygota</taxon>
        <taxon>Neoptera</taxon>
        <taxon>Paraneoptera</taxon>
        <taxon>Hemiptera</taxon>
        <taxon>Sternorrhyncha</taxon>
        <taxon>Aphidomorpha</taxon>
        <taxon>Aphidoidea</taxon>
        <taxon>Aphididae</taxon>
        <taxon>Macrosiphini</taxon>
        <taxon>Macrosiphum</taxon>
    </lineage>
</organism>
<dbReference type="EMBL" id="CARXXK010000003">
    <property type="protein sequence ID" value="CAI6364019.1"/>
    <property type="molecule type" value="Genomic_DNA"/>
</dbReference>
<protein>
    <submittedName>
        <fullName evidence="1">Uncharacterized protein</fullName>
    </submittedName>
</protein>
<evidence type="ECO:0000313" key="2">
    <source>
        <dbReference type="Proteomes" id="UP001160148"/>
    </source>
</evidence>
<proteinExistence type="predicted"/>
<dbReference type="Proteomes" id="UP001160148">
    <property type="component" value="Unassembled WGS sequence"/>
</dbReference>